<evidence type="ECO:0000256" key="1">
    <source>
        <dbReference type="ARBA" id="ARBA00004567"/>
    </source>
</evidence>
<evidence type="ECO:0000256" key="10">
    <source>
        <dbReference type="SAM" id="Coils"/>
    </source>
</evidence>
<evidence type="ECO:0000256" key="8">
    <source>
        <dbReference type="ARBA" id="ARBA00023242"/>
    </source>
</evidence>
<keyword evidence="7" id="KW-0906">Nuclear pore complex</keyword>
<dbReference type="PANTHER" id="PTHR13000:SF0">
    <property type="entry name" value="NUCLEOPORIN P54"/>
    <property type="match status" value="1"/>
</dbReference>
<dbReference type="AlphaFoldDB" id="A0A131YP24"/>
<evidence type="ECO:0000256" key="6">
    <source>
        <dbReference type="ARBA" id="ARBA00023010"/>
    </source>
</evidence>
<keyword evidence="4" id="KW-0509">mRNA transport</keyword>
<accession>A0A131YP24</accession>
<dbReference type="FunFam" id="1.20.5.490:FF:000003">
    <property type="entry name" value="nucleoporin p54 isoform X1"/>
    <property type="match status" value="1"/>
</dbReference>
<protein>
    <submittedName>
        <fullName evidence="12">Nuclear pore complex protein Nup54</fullName>
    </submittedName>
</protein>
<feature type="domain" description="Nucleoporin Nup54 alpha-helical" evidence="11">
    <location>
        <begin position="455"/>
        <end position="593"/>
    </location>
</feature>
<dbReference type="GO" id="GO:0017056">
    <property type="term" value="F:structural constituent of nuclear pore"/>
    <property type="evidence" value="ECO:0007669"/>
    <property type="project" value="TreeGrafter"/>
</dbReference>
<name>A0A131YP24_RHIAP</name>
<dbReference type="Pfam" id="PF13874">
    <property type="entry name" value="Nup54"/>
    <property type="match status" value="1"/>
</dbReference>
<keyword evidence="5" id="KW-0653">Protein transport</keyword>
<evidence type="ECO:0000256" key="3">
    <source>
        <dbReference type="ARBA" id="ARBA00022737"/>
    </source>
</evidence>
<evidence type="ECO:0000259" key="11">
    <source>
        <dbReference type="Pfam" id="PF13874"/>
    </source>
</evidence>
<keyword evidence="10" id="KW-0175">Coiled coil</keyword>
<comment type="subcellular location">
    <subcellularLocation>
        <location evidence="1">Nucleus</location>
        <location evidence="1">Nuclear pore complex</location>
    </subcellularLocation>
</comment>
<dbReference type="GO" id="GO:0044613">
    <property type="term" value="C:nuclear pore central transport channel"/>
    <property type="evidence" value="ECO:0007669"/>
    <property type="project" value="TreeGrafter"/>
</dbReference>
<keyword evidence="6" id="KW-0811">Translocation</keyword>
<evidence type="ECO:0000313" key="12">
    <source>
        <dbReference type="EMBL" id="JAP79651.1"/>
    </source>
</evidence>
<organism evidence="12">
    <name type="scientific">Rhipicephalus appendiculatus</name>
    <name type="common">Brown ear tick</name>
    <dbReference type="NCBI Taxonomy" id="34631"/>
    <lineage>
        <taxon>Eukaryota</taxon>
        <taxon>Metazoa</taxon>
        <taxon>Ecdysozoa</taxon>
        <taxon>Arthropoda</taxon>
        <taxon>Chelicerata</taxon>
        <taxon>Arachnida</taxon>
        <taxon>Acari</taxon>
        <taxon>Parasitiformes</taxon>
        <taxon>Ixodida</taxon>
        <taxon>Ixodoidea</taxon>
        <taxon>Ixodidae</taxon>
        <taxon>Rhipicephalinae</taxon>
        <taxon>Rhipicephalus</taxon>
        <taxon>Rhipicephalus</taxon>
    </lineage>
</organism>
<dbReference type="GO" id="GO:0006607">
    <property type="term" value="P:NLS-bearing protein import into nucleus"/>
    <property type="evidence" value="ECO:0007669"/>
    <property type="project" value="TreeGrafter"/>
</dbReference>
<dbReference type="EMBL" id="GEDV01008906">
    <property type="protein sequence ID" value="JAP79651.1"/>
    <property type="molecule type" value="Transcribed_RNA"/>
</dbReference>
<dbReference type="PANTHER" id="PTHR13000">
    <property type="entry name" value="NUCLEOPORIN P54"/>
    <property type="match status" value="1"/>
</dbReference>
<evidence type="ECO:0000256" key="2">
    <source>
        <dbReference type="ARBA" id="ARBA00022448"/>
    </source>
</evidence>
<evidence type="ECO:0000256" key="7">
    <source>
        <dbReference type="ARBA" id="ARBA00023132"/>
    </source>
</evidence>
<dbReference type="GO" id="GO:0051028">
    <property type="term" value="P:mRNA transport"/>
    <property type="evidence" value="ECO:0007669"/>
    <property type="project" value="UniProtKB-KW"/>
</dbReference>
<evidence type="ECO:0000256" key="9">
    <source>
        <dbReference type="ARBA" id="ARBA00060798"/>
    </source>
</evidence>
<keyword evidence="2" id="KW-0813">Transport</keyword>
<evidence type="ECO:0000256" key="4">
    <source>
        <dbReference type="ARBA" id="ARBA00022816"/>
    </source>
</evidence>
<dbReference type="InterPro" id="IPR025712">
    <property type="entry name" value="Nup54_alpha-helical_dom"/>
</dbReference>
<dbReference type="GO" id="GO:0036228">
    <property type="term" value="P:protein localization to nuclear inner membrane"/>
    <property type="evidence" value="ECO:0007669"/>
    <property type="project" value="TreeGrafter"/>
</dbReference>
<comment type="similarity">
    <text evidence="9">Belongs to the NUP54 family.</text>
</comment>
<keyword evidence="8" id="KW-0539">Nucleus</keyword>
<dbReference type="InterPro" id="IPR024864">
    <property type="entry name" value="Nup54/Nup57/Nup44"/>
</dbReference>
<keyword evidence="3" id="KW-0677">Repeat</keyword>
<evidence type="ECO:0000256" key="5">
    <source>
        <dbReference type="ARBA" id="ARBA00022927"/>
    </source>
</evidence>
<reference evidence="12" key="1">
    <citation type="journal article" date="2016" name="Ticks Tick Borne Dis.">
        <title>De novo assembly and annotation of the salivary gland transcriptome of Rhipicephalus appendiculatus male and female ticks during blood feeding.</title>
        <authorList>
            <person name="de Castro M.H."/>
            <person name="de Klerk D."/>
            <person name="Pienaar R."/>
            <person name="Latif A.A."/>
            <person name="Rees D.J."/>
            <person name="Mans B.J."/>
        </authorList>
    </citation>
    <scope>NUCLEOTIDE SEQUENCE</scope>
    <source>
        <tissue evidence="12">Salivary glands</tissue>
    </source>
</reference>
<feature type="coiled-coil region" evidence="10">
    <location>
        <begin position="485"/>
        <end position="519"/>
    </location>
</feature>
<sequence length="659" mass="69675">MFGTPAKPTGFGFTAFGTPTTTTAPTFGTATPGVGFGTAPTATSTPAATGFGMTFGQPANTATPGTGFTFGQPAAATGTGFTFGQPGATTFGQPATATTTTGFAFGQPATAPTAATGFGFGQPAATTTSGFAFGQPAAGQTAGAATTTGFTFGQPTTATTNTGFTFGQPTATGTGFGFGAQPSTAASTFNFGGTTATTAAPTFSFGAATTTAGSTGFQFGGFGANTTTTQSNPFGGTSLFSTGFGTSAAPSFGGAAPAAAAAATAASAANNLTNLATALSLPTVFNDERDNILAKWNQLQAFWGTGKGYFSATAPPVVFTTENPFCRFKAIGYSRLPQGNPEDGLLALLFEKKLEDVQPMQAQLVEGIQRALGNKPNVAVCVEGLKSLETSRCELVIYVMERAPTGQTRRFPSNEVVSYLEQATIKPQLTNMGVHSVISKAAATKDWLKGYLSNPPCGIDTLLWEQAKLDNPDPQQLIPVPMIGFAELRRRFKLQEHEIKQHQCRLDAIAEDISRLQIQHTNTVAKIEEHKRKQQNLYHRILKVMVHHEVSRKMGFAIQPEEEQLRTMLESNLAELSAPTQFRGRLNELMSQIKLQNNQMTFTDSTIHCSLDPNSLSQLREHLRNQQKGIFELVKIIKDDFEELKEMESSPQGTAAPRR</sequence>
<dbReference type="Gene3D" id="1.20.5.170">
    <property type="match status" value="1"/>
</dbReference>
<dbReference type="GO" id="GO:0006999">
    <property type="term" value="P:nuclear pore organization"/>
    <property type="evidence" value="ECO:0007669"/>
    <property type="project" value="TreeGrafter"/>
</dbReference>
<proteinExistence type="inferred from homology"/>
<dbReference type="Gene3D" id="1.20.5.490">
    <property type="entry name" value="Single helix bin"/>
    <property type="match status" value="1"/>
</dbReference>